<proteinExistence type="predicted"/>
<comment type="caution">
    <text evidence="2">The sequence shown here is derived from an EMBL/GenBank/DDBJ whole genome shotgun (WGS) entry which is preliminary data.</text>
</comment>
<accession>A0ABC9TTA0</accession>
<keyword evidence="1" id="KW-1133">Transmembrane helix</keyword>
<organism evidence="2 3">
    <name type="scientific">[Clostridium] symbiosum ATCC 14940</name>
    <dbReference type="NCBI Taxonomy" id="411472"/>
    <lineage>
        <taxon>Bacteria</taxon>
        <taxon>Bacillati</taxon>
        <taxon>Bacillota</taxon>
        <taxon>Clostridia</taxon>
        <taxon>Lachnospirales</taxon>
        <taxon>Lachnospiraceae</taxon>
        <taxon>Otoolea</taxon>
    </lineage>
</organism>
<sequence length="42" mass="5079">MTAKNYACANTTAYTFYGYWCFYFVPVLFAAREHLRIVRQYQ</sequence>
<evidence type="ECO:0000256" key="1">
    <source>
        <dbReference type="SAM" id="Phobius"/>
    </source>
</evidence>
<protein>
    <submittedName>
        <fullName evidence="2">Uncharacterized protein</fullName>
    </submittedName>
</protein>
<evidence type="ECO:0000313" key="3">
    <source>
        <dbReference type="Proteomes" id="UP000016491"/>
    </source>
</evidence>
<dbReference type="AlphaFoldDB" id="A0ABC9TTA0"/>
<name>A0ABC9TTA0_CLOSY</name>
<gene>
    <name evidence="2" type="ORF">CLOSYM_03807</name>
</gene>
<keyword evidence="1" id="KW-0472">Membrane</keyword>
<reference evidence="2 3" key="1">
    <citation type="submission" date="2013-07" db="EMBL/GenBank/DDBJ databases">
        <authorList>
            <person name="Weinstock G."/>
            <person name="Sodergren E."/>
            <person name="Wylie T."/>
            <person name="Fulton L."/>
            <person name="Fulton R."/>
            <person name="Fronick C."/>
            <person name="O'Laughlin M."/>
            <person name="Godfrey J."/>
            <person name="Miner T."/>
            <person name="Herter B."/>
            <person name="Appelbaum E."/>
            <person name="Cordes M."/>
            <person name="Lek S."/>
            <person name="Wollam A."/>
            <person name="Pepin K.H."/>
            <person name="Palsikar V.B."/>
            <person name="Mitreva M."/>
            <person name="Wilson R.K."/>
        </authorList>
    </citation>
    <scope>NUCLEOTIDE SEQUENCE [LARGE SCALE GENOMIC DNA]</scope>
    <source>
        <strain evidence="2 3">ATCC 14940</strain>
    </source>
</reference>
<dbReference type="EMBL" id="AWSU01000307">
    <property type="protein sequence ID" value="ERI74608.1"/>
    <property type="molecule type" value="Genomic_DNA"/>
</dbReference>
<dbReference type="Proteomes" id="UP000016491">
    <property type="component" value="Unassembled WGS sequence"/>
</dbReference>
<keyword evidence="1" id="KW-0812">Transmembrane</keyword>
<feature type="transmembrane region" description="Helical" evidence="1">
    <location>
        <begin position="12"/>
        <end position="31"/>
    </location>
</feature>
<evidence type="ECO:0000313" key="2">
    <source>
        <dbReference type="EMBL" id="ERI74608.1"/>
    </source>
</evidence>